<sequence>MTRFERDSTETARLRELRHAWLEAAGGAVIVHANDYPNAYAVKAHRHGRAQLLHARSGVVLVKTGLGHWMVPAGHAIWIPAGIMHAVDMLGGVSMLSAYVKPQALDGLPRDLRVVAMTPLMRGLLTEAASLDFEAPADARAALILDLVLHEIPRLAEMPLGLPFPADERMAALCRDYLAAPRPDVTIDGWAGRLGMSRRTFTRRFQRETGVSLSLWRQQASLFAALPKLAAGEAVTNVALDLGYESVAAFTTMFRRMLGSPPRSYLSANLAAE</sequence>
<protein>
    <submittedName>
        <fullName evidence="6">AraC family transcriptional regulator</fullName>
    </submittedName>
</protein>
<dbReference type="KEGG" id="niy:FQ775_04950"/>
<dbReference type="Gene3D" id="1.10.10.60">
    <property type="entry name" value="Homeodomain-like"/>
    <property type="match status" value="2"/>
</dbReference>
<dbReference type="GO" id="GO:0003700">
    <property type="term" value="F:DNA-binding transcription factor activity"/>
    <property type="evidence" value="ECO:0007669"/>
    <property type="project" value="InterPro"/>
</dbReference>
<keyword evidence="2" id="KW-0805">Transcription regulation</keyword>
<evidence type="ECO:0000313" key="6">
    <source>
        <dbReference type="EMBL" id="QDY99773.1"/>
    </source>
</evidence>
<dbReference type="FunFam" id="1.10.10.60:FF:000132">
    <property type="entry name" value="AraC family transcriptional regulator"/>
    <property type="match status" value="1"/>
</dbReference>
<dbReference type="InterPro" id="IPR014710">
    <property type="entry name" value="RmlC-like_jellyroll"/>
</dbReference>
<dbReference type="AlphaFoldDB" id="A0A5B8KVQ8"/>
<dbReference type="EMBL" id="CP042301">
    <property type="protein sequence ID" value="QDY99773.1"/>
    <property type="molecule type" value="Genomic_DNA"/>
</dbReference>
<dbReference type="InterPro" id="IPR003313">
    <property type="entry name" value="AraC-bd"/>
</dbReference>
<dbReference type="SUPFAM" id="SSF51182">
    <property type="entry name" value="RmlC-like cupins"/>
    <property type="match status" value="1"/>
</dbReference>
<dbReference type="Pfam" id="PF12833">
    <property type="entry name" value="HTH_18"/>
    <property type="match status" value="1"/>
</dbReference>
<dbReference type="OrthoDB" id="9804543at2"/>
<gene>
    <name evidence="6" type="ORF">FQ775_04950</name>
</gene>
<dbReference type="PANTHER" id="PTHR11019:SF159">
    <property type="entry name" value="TRANSCRIPTIONAL REGULATOR-RELATED"/>
    <property type="match status" value="1"/>
</dbReference>
<dbReference type="Proteomes" id="UP000321389">
    <property type="component" value="Chromosome"/>
</dbReference>
<dbReference type="GO" id="GO:0043565">
    <property type="term" value="F:sequence-specific DNA binding"/>
    <property type="evidence" value="ECO:0007669"/>
    <property type="project" value="InterPro"/>
</dbReference>
<evidence type="ECO:0000256" key="2">
    <source>
        <dbReference type="ARBA" id="ARBA00023015"/>
    </source>
</evidence>
<keyword evidence="1" id="KW-0678">Repressor</keyword>
<dbReference type="RefSeq" id="WP_146298427.1">
    <property type="nucleotide sequence ID" value="NZ_CP042301.2"/>
</dbReference>
<proteinExistence type="predicted"/>
<dbReference type="Gene3D" id="2.60.120.10">
    <property type="entry name" value="Jelly Rolls"/>
    <property type="match status" value="1"/>
</dbReference>
<evidence type="ECO:0000256" key="4">
    <source>
        <dbReference type="ARBA" id="ARBA00023163"/>
    </source>
</evidence>
<evidence type="ECO:0000259" key="5">
    <source>
        <dbReference type="PROSITE" id="PS01124"/>
    </source>
</evidence>
<dbReference type="InterPro" id="IPR018060">
    <property type="entry name" value="HTH_AraC"/>
</dbReference>
<dbReference type="PANTHER" id="PTHR11019">
    <property type="entry name" value="HTH-TYPE TRANSCRIPTIONAL REGULATOR NIMR"/>
    <property type="match status" value="1"/>
</dbReference>
<keyword evidence="7" id="KW-1185">Reference proteome</keyword>
<dbReference type="InterPro" id="IPR009057">
    <property type="entry name" value="Homeodomain-like_sf"/>
</dbReference>
<evidence type="ECO:0000256" key="1">
    <source>
        <dbReference type="ARBA" id="ARBA00022491"/>
    </source>
</evidence>
<dbReference type="InterPro" id="IPR011051">
    <property type="entry name" value="RmlC_Cupin_sf"/>
</dbReference>
<dbReference type="CDD" id="cd06124">
    <property type="entry name" value="cupin_NimR-like_N"/>
    <property type="match status" value="1"/>
</dbReference>
<accession>A0A5B8KVQ8</accession>
<keyword evidence="4" id="KW-0804">Transcription</keyword>
<reference evidence="6" key="1">
    <citation type="submission" date="2020-04" db="EMBL/GenBank/DDBJ databases">
        <title>Nitratireductor sp. nov. isolated from mangrove soil.</title>
        <authorList>
            <person name="Ye Y."/>
        </authorList>
    </citation>
    <scope>NUCLEOTIDE SEQUENCE</scope>
    <source>
        <strain evidence="6">SY7</strain>
    </source>
</reference>
<dbReference type="Pfam" id="PF02311">
    <property type="entry name" value="AraC_binding"/>
    <property type="match status" value="1"/>
</dbReference>
<keyword evidence="3" id="KW-0238">DNA-binding</keyword>
<organism evidence="6 7">
    <name type="scientific">Nitratireductor mangrovi</name>
    <dbReference type="NCBI Taxonomy" id="2599600"/>
    <lineage>
        <taxon>Bacteria</taxon>
        <taxon>Pseudomonadati</taxon>
        <taxon>Pseudomonadota</taxon>
        <taxon>Alphaproteobacteria</taxon>
        <taxon>Hyphomicrobiales</taxon>
        <taxon>Phyllobacteriaceae</taxon>
        <taxon>Nitratireductor</taxon>
    </lineage>
</organism>
<evidence type="ECO:0000313" key="7">
    <source>
        <dbReference type="Proteomes" id="UP000321389"/>
    </source>
</evidence>
<evidence type="ECO:0000256" key="3">
    <source>
        <dbReference type="ARBA" id="ARBA00023125"/>
    </source>
</evidence>
<name>A0A5B8KVQ8_9HYPH</name>
<dbReference type="SMART" id="SM00342">
    <property type="entry name" value="HTH_ARAC"/>
    <property type="match status" value="1"/>
</dbReference>
<feature type="domain" description="HTH araC/xylS-type" evidence="5">
    <location>
        <begin position="168"/>
        <end position="268"/>
    </location>
</feature>
<dbReference type="SUPFAM" id="SSF46689">
    <property type="entry name" value="Homeodomain-like"/>
    <property type="match status" value="1"/>
</dbReference>
<dbReference type="PROSITE" id="PS01124">
    <property type="entry name" value="HTH_ARAC_FAMILY_2"/>
    <property type="match status" value="1"/>
</dbReference>